<evidence type="ECO:0000313" key="2">
    <source>
        <dbReference type="Proteomes" id="UP000633136"/>
    </source>
</evidence>
<comment type="caution">
    <text evidence="1">The sequence shown here is derived from an EMBL/GenBank/DDBJ whole genome shotgun (WGS) entry which is preliminary data.</text>
</comment>
<dbReference type="EMBL" id="BMIS01000003">
    <property type="protein sequence ID" value="GGE64485.1"/>
    <property type="molecule type" value="Genomic_DNA"/>
</dbReference>
<gene>
    <name evidence="1" type="ORF">GCM10011401_09500</name>
</gene>
<sequence>MADLGLIVMVVDLQAEADFLELGARLILPRLAGLHRSLVLPLAEVHQLADRRFRIRGYLDQVEISLRGEPQSIFDSDDADLFPLRADEADLRYTDPVVDAWFADLSNSCVWTVVK</sequence>
<reference evidence="1" key="2">
    <citation type="submission" date="2020-09" db="EMBL/GenBank/DDBJ databases">
        <authorList>
            <person name="Sun Q."/>
            <person name="Zhou Y."/>
        </authorList>
    </citation>
    <scope>NUCLEOTIDE SEQUENCE</scope>
    <source>
        <strain evidence="1">CGMCC 1.15388</strain>
    </source>
</reference>
<accession>A0A917ARD4</accession>
<name>A0A917ARD4_9MICC</name>
<dbReference type="AlphaFoldDB" id="A0A917ARD4"/>
<keyword evidence="2" id="KW-1185">Reference proteome</keyword>
<protein>
    <submittedName>
        <fullName evidence="1">Uncharacterized protein</fullName>
    </submittedName>
</protein>
<organism evidence="1 2">
    <name type="scientific">Nesterenkonia cremea</name>
    <dbReference type="NCBI Taxonomy" id="1882340"/>
    <lineage>
        <taxon>Bacteria</taxon>
        <taxon>Bacillati</taxon>
        <taxon>Actinomycetota</taxon>
        <taxon>Actinomycetes</taxon>
        <taxon>Micrococcales</taxon>
        <taxon>Micrococcaceae</taxon>
        <taxon>Nesterenkonia</taxon>
    </lineage>
</organism>
<evidence type="ECO:0000313" key="1">
    <source>
        <dbReference type="EMBL" id="GGE64485.1"/>
    </source>
</evidence>
<proteinExistence type="predicted"/>
<reference evidence="1" key="1">
    <citation type="journal article" date="2014" name="Int. J. Syst. Evol. Microbiol.">
        <title>Complete genome sequence of Corynebacterium casei LMG S-19264T (=DSM 44701T), isolated from a smear-ripened cheese.</title>
        <authorList>
            <consortium name="US DOE Joint Genome Institute (JGI-PGF)"/>
            <person name="Walter F."/>
            <person name="Albersmeier A."/>
            <person name="Kalinowski J."/>
            <person name="Ruckert C."/>
        </authorList>
    </citation>
    <scope>NUCLEOTIDE SEQUENCE</scope>
    <source>
        <strain evidence="1">CGMCC 1.15388</strain>
    </source>
</reference>
<dbReference type="Proteomes" id="UP000633136">
    <property type="component" value="Unassembled WGS sequence"/>
</dbReference>